<accession>A0A562T606</accession>
<proteinExistence type="predicted"/>
<sequence length="177" mass="20749">MRFRKLLFNFELNLKVKCYKGRLVIQQQMPRVTYYSFQFRGAQLTETEKFITRFKDHALYGQDFNMIMAVINEMGRNRGANVDYFRGERYGEALPPPYKSGNLRLYCGRYSGRIVILCNGGVKTSRLPENSPDCRPHFELMNALMKNINKRVWERTLSEKDGILTGDLNFEIGDCYD</sequence>
<gene>
    <name evidence="1" type="ORF">LX66_2784</name>
</gene>
<reference evidence="1 2" key="1">
    <citation type="journal article" date="2013" name="Stand. Genomic Sci.">
        <title>Genomic Encyclopedia of Type Strains, Phase I: The one thousand microbial genomes (KMG-I) project.</title>
        <authorList>
            <person name="Kyrpides N.C."/>
            <person name="Woyke T."/>
            <person name="Eisen J.A."/>
            <person name="Garrity G."/>
            <person name="Lilburn T.G."/>
            <person name="Beck B.J."/>
            <person name="Whitman W.B."/>
            <person name="Hugenholtz P."/>
            <person name="Klenk H.P."/>
        </authorList>
    </citation>
    <scope>NUCLEOTIDE SEQUENCE [LARGE SCALE GENOMIC DNA]</scope>
    <source>
        <strain evidence="1 2">DSM 13484</strain>
    </source>
</reference>
<dbReference type="Proteomes" id="UP000316778">
    <property type="component" value="Unassembled WGS sequence"/>
</dbReference>
<keyword evidence="2" id="KW-1185">Reference proteome</keyword>
<comment type="caution">
    <text evidence="1">The sequence shown here is derived from an EMBL/GenBank/DDBJ whole genome shotgun (WGS) entry which is preliminary data.</text>
</comment>
<protein>
    <submittedName>
        <fullName evidence="1">Uncharacterized protein</fullName>
    </submittedName>
</protein>
<dbReference type="EMBL" id="VLLG01000003">
    <property type="protein sequence ID" value="TWI88698.1"/>
    <property type="molecule type" value="Genomic_DNA"/>
</dbReference>
<evidence type="ECO:0000313" key="1">
    <source>
        <dbReference type="EMBL" id="TWI88698.1"/>
    </source>
</evidence>
<name>A0A562T606_CHIJA</name>
<organism evidence="1 2">
    <name type="scientific">Chitinophaga japonensis</name>
    <name type="common">Flexibacter japonensis</name>
    <dbReference type="NCBI Taxonomy" id="104662"/>
    <lineage>
        <taxon>Bacteria</taxon>
        <taxon>Pseudomonadati</taxon>
        <taxon>Bacteroidota</taxon>
        <taxon>Chitinophagia</taxon>
        <taxon>Chitinophagales</taxon>
        <taxon>Chitinophagaceae</taxon>
        <taxon>Chitinophaga</taxon>
    </lineage>
</organism>
<dbReference type="AlphaFoldDB" id="A0A562T606"/>
<evidence type="ECO:0000313" key="2">
    <source>
        <dbReference type="Proteomes" id="UP000316778"/>
    </source>
</evidence>